<protein>
    <recommendedName>
        <fullName evidence="7">Expansin</fullName>
    </recommendedName>
</protein>
<comment type="function">
    <text evidence="7">Causes loosening and extension of plant cell walls by disrupting non-covalent bonding between cellulose microfibrils and matrix glucans. No enzymatic activity has been found.</text>
</comment>
<dbReference type="PROSITE" id="PS50843">
    <property type="entry name" value="EXPANSIN_CBD"/>
    <property type="match status" value="1"/>
</dbReference>
<gene>
    <name evidence="11" type="ORF">STAS_19168</name>
</gene>
<dbReference type="InterPro" id="IPR007112">
    <property type="entry name" value="Expansin/allergen_DPBB_dom"/>
</dbReference>
<evidence type="ECO:0000256" key="2">
    <source>
        <dbReference type="ARBA" id="ARBA00022512"/>
    </source>
</evidence>
<comment type="similarity">
    <text evidence="1 7">Belongs to the expansin family. Expansin A subfamily.</text>
</comment>
<organism evidence="11 12">
    <name type="scientific">Striga asiatica</name>
    <name type="common">Asiatic witchweed</name>
    <name type="synonym">Buchnera asiatica</name>
    <dbReference type="NCBI Taxonomy" id="4170"/>
    <lineage>
        <taxon>Eukaryota</taxon>
        <taxon>Viridiplantae</taxon>
        <taxon>Streptophyta</taxon>
        <taxon>Embryophyta</taxon>
        <taxon>Tracheophyta</taxon>
        <taxon>Spermatophyta</taxon>
        <taxon>Magnoliopsida</taxon>
        <taxon>eudicotyledons</taxon>
        <taxon>Gunneridae</taxon>
        <taxon>Pentapetalae</taxon>
        <taxon>asterids</taxon>
        <taxon>lamiids</taxon>
        <taxon>Lamiales</taxon>
        <taxon>Orobanchaceae</taxon>
        <taxon>Buchnereae</taxon>
        <taxon>Striga</taxon>
    </lineage>
</organism>
<dbReference type="PRINTS" id="PR01226">
    <property type="entry name" value="EXPANSIN"/>
</dbReference>
<accession>A0A5A7QBX3</accession>
<keyword evidence="8" id="KW-0812">Transmembrane</keyword>
<dbReference type="SUPFAM" id="SSF50685">
    <property type="entry name" value="Barwin-like endoglucanases"/>
    <property type="match status" value="1"/>
</dbReference>
<keyword evidence="8" id="KW-1133">Transmembrane helix</keyword>
<evidence type="ECO:0000259" key="9">
    <source>
        <dbReference type="PROSITE" id="PS50842"/>
    </source>
</evidence>
<dbReference type="InterPro" id="IPR002963">
    <property type="entry name" value="Expansin"/>
</dbReference>
<dbReference type="GO" id="GO:0009653">
    <property type="term" value="P:anatomical structure morphogenesis"/>
    <property type="evidence" value="ECO:0007669"/>
    <property type="project" value="UniProtKB-ARBA"/>
</dbReference>
<dbReference type="SMART" id="SM00837">
    <property type="entry name" value="DPBB_1"/>
    <property type="match status" value="1"/>
</dbReference>
<evidence type="ECO:0000256" key="3">
    <source>
        <dbReference type="ARBA" id="ARBA00022525"/>
    </source>
</evidence>
<keyword evidence="5 8" id="KW-0472">Membrane</keyword>
<evidence type="ECO:0000313" key="11">
    <source>
        <dbReference type="EMBL" id="GER42396.1"/>
    </source>
</evidence>
<dbReference type="PANTHER" id="PTHR31867">
    <property type="entry name" value="EXPANSIN-A15"/>
    <property type="match status" value="1"/>
</dbReference>
<dbReference type="GO" id="GO:0009664">
    <property type="term" value="P:plant-type cell wall organization"/>
    <property type="evidence" value="ECO:0007669"/>
    <property type="project" value="InterPro"/>
</dbReference>
<feature type="transmembrane region" description="Helical" evidence="8">
    <location>
        <begin position="21"/>
        <end position="43"/>
    </location>
</feature>
<keyword evidence="6 7" id="KW-0961">Cell wall biogenesis/degradation</keyword>
<evidence type="ECO:0000256" key="6">
    <source>
        <dbReference type="ARBA" id="ARBA00023316"/>
    </source>
</evidence>
<keyword evidence="2 7" id="KW-0134">Cell wall</keyword>
<dbReference type="OrthoDB" id="5823761at2759"/>
<comment type="subcellular location">
    <subcellularLocation>
        <location evidence="7">Secreted</location>
        <location evidence="7">Cell wall</location>
    </subcellularLocation>
    <subcellularLocation>
        <location evidence="7">Membrane</location>
        <topology evidence="7">Peripheral membrane protein</topology>
    </subcellularLocation>
</comment>
<evidence type="ECO:0000256" key="4">
    <source>
        <dbReference type="ARBA" id="ARBA00022729"/>
    </source>
</evidence>
<dbReference type="EMBL" id="BKCP01006294">
    <property type="protein sequence ID" value="GER42396.1"/>
    <property type="molecule type" value="Genomic_DNA"/>
</dbReference>
<evidence type="ECO:0000313" key="12">
    <source>
        <dbReference type="Proteomes" id="UP000325081"/>
    </source>
</evidence>
<dbReference type="PRINTS" id="PR01225">
    <property type="entry name" value="EXPANSNFAMLY"/>
</dbReference>
<dbReference type="FunFam" id="2.60.40.760:FF:000001">
    <property type="entry name" value="Expansin"/>
    <property type="match status" value="1"/>
</dbReference>
<dbReference type="Proteomes" id="UP000325081">
    <property type="component" value="Unassembled WGS sequence"/>
</dbReference>
<evidence type="ECO:0000256" key="1">
    <source>
        <dbReference type="ARBA" id="ARBA00005392"/>
    </source>
</evidence>
<comment type="caution">
    <text evidence="11">The sequence shown here is derived from an EMBL/GenBank/DDBJ whole genome shotgun (WGS) entry which is preliminary data.</text>
</comment>
<dbReference type="PROSITE" id="PS50842">
    <property type="entry name" value="EXPANSIN_EG45"/>
    <property type="match status" value="1"/>
</dbReference>
<reference evidence="12" key="1">
    <citation type="journal article" date="2019" name="Curr. Biol.">
        <title>Genome Sequence of Striga asiatica Provides Insight into the Evolution of Plant Parasitism.</title>
        <authorList>
            <person name="Yoshida S."/>
            <person name="Kim S."/>
            <person name="Wafula E.K."/>
            <person name="Tanskanen J."/>
            <person name="Kim Y.M."/>
            <person name="Honaas L."/>
            <person name="Yang Z."/>
            <person name="Spallek T."/>
            <person name="Conn C.E."/>
            <person name="Ichihashi Y."/>
            <person name="Cheong K."/>
            <person name="Cui S."/>
            <person name="Der J.P."/>
            <person name="Gundlach H."/>
            <person name="Jiao Y."/>
            <person name="Hori C."/>
            <person name="Ishida J.K."/>
            <person name="Kasahara H."/>
            <person name="Kiba T."/>
            <person name="Kim M.S."/>
            <person name="Koo N."/>
            <person name="Laohavisit A."/>
            <person name="Lee Y.H."/>
            <person name="Lumba S."/>
            <person name="McCourt P."/>
            <person name="Mortimer J.C."/>
            <person name="Mutuku J.M."/>
            <person name="Nomura T."/>
            <person name="Sasaki-Sekimoto Y."/>
            <person name="Seto Y."/>
            <person name="Wang Y."/>
            <person name="Wakatake T."/>
            <person name="Sakakibara H."/>
            <person name="Demura T."/>
            <person name="Yamaguchi S."/>
            <person name="Yoneyama K."/>
            <person name="Manabe R.I."/>
            <person name="Nelson D.C."/>
            <person name="Schulman A.H."/>
            <person name="Timko M.P."/>
            <person name="dePamphilis C.W."/>
            <person name="Choi D."/>
            <person name="Shirasu K."/>
        </authorList>
    </citation>
    <scope>NUCLEOTIDE SEQUENCE [LARGE SCALE GENOMIC DNA]</scope>
    <source>
        <strain evidence="12">cv. UVA1</strain>
    </source>
</reference>
<dbReference type="InterPro" id="IPR007118">
    <property type="entry name" value="Expan_Lol_pI"/>
</dbReference>
<evidence type="ECO:0000256" key="5">
    <source>
        <dbReference type="ARBA" id="ARBA00023136"/>
    </source>
</evidence>
<dbReference type="SUPFAM" id="SSF49590">
    <property type="entry name" value="PHL pollen allergen"/>
    <property type="match status" value="1"/>
</dbReference>
<dbReference type="InterPro" id="IPR036908">
    <property type="entry name" value="RlpA-like_sf"/>
</dbReference>
<feature type="domain" description="Expansin-like CBD" evidence="10">
    <location>
        <begin position="176"/>
        <end position="255"/>
    </location>
</feature>
<sequence length="258" mass="28093">KEREANKSGIFVYEEEMGSTAVLCLAAIVCYMLSAITASSAQWKSATATKSKDTDSSIATEGACGFGDLHKTSYGTYSTALSGILFNRGSSCGACFELRSGTSSIVLTATDFCAPNYALPPDNGGWCNFPRAHFQIPDSSFSLLTKDTVDPIHIHYRRVRCERKGGIRFTLKGNAYFMQVLVTNVGLDGQVVGLKVKGSRTGWAPMARNWGQNWQLNINLAGQPLSFELTTSTRKTLASYNVAPQNWNFGQTFSGKQF</sequence>
<dbReference type="GO" id="GO:0005576">
    <property type="term" value="C:extracellular region"/>
    <property type="evidence" value="ECO:0007669"/>
    <property type="project" value="InterPro"/>
</dbReference>
<dbReference type="CDD" id="cd22274">
    <property type="entry name" value="DPBB_EXPA_N"/>
    <property type="match status" value="1"/>
</dbReference>
<evidence type="ECO:0000259" key="10">
    <source>
        <dbReference type="PROSITE" id="PS50843"/>
    </source>
</evidence>
<keyword evidence="3 7" id="KW-0964">Secreted</keyword>
<evidence type="ECO:0000256" key="7">
    <source>
        <dbReference type="RuleBase" id="RU365023"/>
    </source>
</evidence>
<dbReference type="InterPro" id="IPR007117">
    <property type="entry name" value="Expansin_CBD"/>
</dbReference>
<dbReference type="InterPro" id="IPR036749">
    <property type="entry name" value="Expansin_CBD_sf"/>
</dbReference>
<name>A0A5A7QBX3_STRAF</name>
<dbReference type="AlphaFoldDB" id="A0A5A7QBX3"/>
<dbReference type="Gene3D" id="2.40.40.10">
    <property type="entry name" value="RlpA-like domain"/>
    <property type="match status" value="1"/>
</dbReference>
<dbReference type="Pfam" id="PF01357">
    <property type="entry name" value="Expansin_C"/>
    <property type="match status" value="1"/>
</dbReference>
<keyword evidence="4" id="KW-0732">Signal</keyword>
<dbReference type="Gene3D" id="2.60.40.760">
    <property type="entry name" value="Expansin, cellulose-binding-like domain"/>
    <property type="match status" value="1"/>
</dbReference>
<evidence type="ECO:0000256" key="8">
    <source>
        <dbReference type="SAM" id="Phobius"/>
    </source>
</evidence>
<proteinExistence type="inferred from homology"/>
<keyword evidence="12" id="KW-1185">Reference proteome</keyword>
<feature type="non-terminal residue" evidence="11">
    <location>
        <position position="1"/>
    </location>
</feature>
<dbReference type="GO" id="GO:0016020">
    <property type="term" value="C:membrane"/>
    <property type="evidence" value="ECO:0007669"/>
    <property type="project" value="UniProtKB-SubCell"/>
</dbReference>
<feature type="domain" description="Expansin-like EG45" evidence="9">
    <location>
        <begin position="61"/>
        <end position="166"/>
    </location>
</feature>